<feature type="chain" id="PRO_5045562024" evidence="2">
    <location>
        <begin position="35"/>
        <end position="689"/>
    </location>
</feature>
<dbReference type="PANTHER" id="PTHR42776">
    <property type="entry name" value="SERINE PEPTIDASE S9 FAMILY MEMBER"/>
    <property type="match status" value="1"/>
</dbReference>
<evidence type="ECO:0000256" key="2">
    <source>
        <dbReference type="SAM" id="SignalP"/>
    </source>
</evidence>
<dbReference type="SUPFAM" id="SSF53474">
    <property type="entry name" value="alpha/beta-Hydrolases"/>
    <property type="match status" value="1"/>
</dbReference>
<sequence length="689" mass="76958">MKTFKISVLSKASALALGLSMSASFGVFPQQAKAQQSPPQVPETVEGRIPVAEFVKQPNMGRVKISPDATKLAYVAGRDGREMLVVLDLETMQELPILAANEARESGDRTMSEYRWIGNDHVVATVISRENLYGQLADFRRLVAFDVKTRQSIPQAWRDAGGDAGAILHIDHDKGKYLLQRDSVANSTERWGFPEVVEVDVSTGKFEMVQRTNPVVRAWVADSDGEIRAGFNSNPDDGKFRMLYKADGERNFKTVYNEADETRVGSIPTPELFIPGTDMAYTISNHDGVDKVYKMNMKTMEIVETAFETEGFDVQGIIPSKDDSKLVGVRTFDGTMRLVWTNENLKTVQTILDETFGQDKATIVDWSNDFMTQVIYVGGLERNGGYYLYDLKSGKFRLLNWDRTALKDAPLNPVKAEWYTASDGTKIQAVVTYPRHRLGEKNLPVIVMPHGGPFLALSATNSTEPWNQPLAEQGYVVIQPNYRGSGGYGKEFVKIGRQPGGYGKRMQDDLNDILTEYGKKGIIDPTRACIMGWSYGGYAAARGAQRDPELWKCAIAGAGVYDMPMMNKWDSKNLGRFSSGFQATSEDPEGISSARNTDGPWAPILIVTAKRDARIPMEQAETLVANLRKSGKVEGKDYRYIVQEQGTHNLPYDDVHIQWIEEAYAWLERFNPAYIQTDKTPEPSLMDFN</sequence>
<gene>
    <name evidence="4" type="ORF">K3177_07395</name>
</gene>
<feature type="domain" description="Peptidase S9 prolyl oligopeptidase catalytic" evidence="3">
    <location>
        <begin position="468"/>
        <end position="669"/>
    </location>
</feature>
<keyword evidence="2" id="KW-0732">Signal</keyword>
<organism evidence="4 5">
    <name type="scientific">Qipengyuania pacifica</name>
    <dbReference type="NCBI Taxonomy" id="2860199"/>
    <lineage>
        <taxon>Bacteria</taxon>
        <taxon>Pseudomonadati</taxon>
        <taxon>Pseudomonadota</taxon>
        <taxon>Alphaproteobacteria</taxon>
        <taxon>Sphingomonadales</taxon>
        <taxon>Erythrobacteraceae</taxon>
        <taxon>Qipengyuania</taxon>
    </lineage>
</organism>
<dbReference type="InterPro" id="IPR029058">
    <property type="entry name" value="AB_hydrolase_fold"/>
</dbReference>
<evidence type="ECO:0000313" key="4">
    <source>
        <dbReference type="EMBL" id="MBX7488336.1"/>
    </source>
</evidence>
<keyword evidence="5" id="KW-1185">Reference proteome</keyword>
<accession>A0ABS7JEF9</accession>
<keyword evidence="1" id="KW-0378">Hydrolase</keyword>
<reference evidence="4 5" key="1">
    <citation type="submission" date="2021-08" db="EMBL/GenBank/DDBJ databases">
        <title>Comparative Genomics Analysis of the Genus Qipengyuania Reveals Extensive Genetic Diversity and Metabolic Versatility, Including the Description of Fifteen Novel Species.</title>
        <authorList>
            <person name="Liu Y."/>
        </authorList>
    </citation>
    <scope>NUCLEOTIDE SEQUENCE [LARGE SCALE GENOMIC DNA]</scope>
    <source>
        <strain evidence="4 5">GH25</strain>
    </source>
</reference>
<dbReference type="EMBL" id="JAIGNQ010000002">
    <property type="protein sequence ID" value="MBX7488336.1"/>
    <property type="molecule type" value="Genomic_DNA"/>
</dbReference>
<dbReference type="Pfam" id="PF00326">
    <property type="entry name" value="Peptidase_S9"/>
    <property type="match status" value="1"/>
</dbReference>
<proteinExistence type="predicted"/>
<evidence type="ECO:0000259" key="3">
    <source>
        <dbReference type="Pfam" id="PF00326"/>
    </source>
</evidence>
<comment type="caution">
    <text evidence="4">The sequence shown here is derived from an EMBL/GenBank/DDBJ whole genome shotgun (WGS) entry which is preliminary data.</text>
</comment>
<dbReference type="SUPFAM" id="SSF82171">
    <property type="entry name" value="DPP6 N-terminal domain-like"/>
    <property type="match status" value="1"/>
</dbReference>
<dbReference type="Gene3D" id="3.40.50.1820">
    <property type="entry name" value="alpha/beta hydrolase"/>
    <property type="match status" value="1"/>
</dbReference>
<name>A0ABS7JEF9_9SPHN</name>
<evidence type="ECO:0000256" key="1">
    <source>
        <dbReference type="ARBA" id="ARBA00022801"/>
    </source>
</evidence>
<dbReference type="PANTHER" id="PTHR42776:SF27">
    <property type="entry name" value="DIPEPTIDYL PEPTIDASE FAMILY MEMBER 6"/>
    <property type="match status" value="1"/>
</dbReference>
<dbReference type="RefSeq" id="WP_221597737.1">
    <property type="nucleotide sequence ID" value="NZ_JAIGNQ010000002.1"/>
</dbReference>
<protein>
    <submittedName>
        <fullName evidence="4">Prolyl oligopeptidase family serine peptidase</fullName>
    </submittedName>
</protein>
<evidence type="ECO:0000313" key="5">
    <source>
        <dbReference type="Proteomes" id="UP000776651"/>
    </source>
</evidence>
<feature type="signal peptide" evidence="2">
    <location>
        <begin position="1"/>
        <end position="34"/>
    </location>
</feature>
<dbReference type="Proteomes" id="UP000776651">
    <property type="component" value="Unassembled WGS sequence"/>
</dbReference>
<dbReference type="InterPro" id="IPR001375">
    <property type="entry name" value="Peptidase_S9_cat"/>
</dbReference>